<reference evidence="4" key="1">
    <citation type="journal article" date="2019" name="Int. J. Syst. Evol. Microbiol.">
        <title>The Global Catalogue of Microorganisms (GCM) 10K type strain sequencing project: providing services to taxonomists for standard genome sequencing and annotation.</title>
        <authorList>
            <consortium name="The Broad Institute Genomics Platform"/>
            <consortium name="The Broad Institute Genome Sequencing Center for Infectious Disease"/>
            <person name="Wu L."/>
            <person name="Ma J."/>
        </authorList>
    </citation>
    <scope>NUCLEOTIDE SEQUENCE [LARGE SCALE GENOMIC DNA]</scope>
    <source>
        <strain evidence="4">JCM 18200</strain>
    </source>
</reference>
<feature type="transmembrane region" description="Helical" evidence="1">
    <location>
        <begin position="44"/>
        <end position="61"/>
    </location>
</feature>
<feature type="domain" description="CAAX prenyl protease 2/Lysostaphin resistance protein A-like" evidence="2">
    <location>
        <begin position="102"/>
        <end position="193"/>
    </location>
</feature>
<feature type="transmembrane region" description="Helical" evidence="1">
    <location>
        <begin position="73"/>
        <end position="91"/>
    </location>
</feature>
<keyword evidence="1" id="KW-0472">Membrane</keyword>
<keyword evidence="1" id="KW-0812">Transmembrane</keyword>
<dbReference type="RefSeq" id="WP_345231914.1">
    <property type="nucleotide sequence ID" value="NZ_BAABIQ010000034.1"/>
</dbReference>
<dbReference type="Proteomes" id="UP001501411">
    <property type="component" value="Unassembled WGS sequence"/>
</dbReference>
<dbReference type="Pfam" id="PF02517">
    <property type="entry name" value="Rce1-like"/>
    <property type="match status" value="1"/>
</dbReference>
<sequence length="227" mass="25709">MRPKINYFAIIIFYIIAVFLRYLTNKTNLLNGISSEFLKVLLRGIGPTIGAVSVFLIFKIKPVLTLKGNYKKIPIPFLLYWILPITFIVGAEYLIKGTISSFVTVSAILIYGLLEEIGWRGFLQRALQPLPQYLNVLIVATLWFIWHLNFDLTISNLLFFGILLLGAWGIGKVANSTLSLLAVSAFHSLNNFLPEINQISLLILISLLIIWITSLIIRKKQMKKNAN</sequence>
<evidence type="ECO:0000313" key="3">
    <source>
        <dbReference type="EMBL" id="GAA4793914.1"/>
    </source>
</evidence>
<keyword evidence="1" id="KW-1133">Transmembrane helix</keyword>
<feature type="transmembrane region" description="Helical" evidence="1">
    <location>
        <begin position="97"/>
        <end position="114"/>
    </location>
</feature>
<protein>
    <recommendedName>
        <fullName evidence="2">CAAX prenyl protease 2/Lysostaphin resistance protein A-like domain-containing protein</fullName>
    </recommendedName>
</protein>
<proteinExistence type="predicted"/>
<dbReference type="EMBL" id="BAABIQ010000034">
    <property type="protein sequence ID" value="GAA4793914.1"/>
    <property type="molecule type" value="Genomic_DNA"/>
</dbReference>
<accession>A0ABP9BDM8</accession>
<feature type="transmembrane region" description="Helical" evidence="1">
    <location>
        <begin position="199"/>
        <end position="217"/>
    </location>
</feature>
<organism evidence="3 4">
    <name type="scientific">Olivibacter ginsenosidimutans</name>
    <dbReference type="NCBI Taxonomy" id="1176537"/>
    <lineage>
        <taxon>Bacteria</taxon>
        <taxon>Pseudomonadati</taxon>
        <taxon>Bacteroidota</taxon>
        <taxon>Sphingobacteriia</taxon>
        <taxon>Sphingobacteriales</taxon>
        <taxon>Sphingobacteriaceae</taxon>
        <taxon>Olivibacter</taxon>
    </lineage>
</organism>
<evidence type="ECO:0000259" key="2">
    <source>
        <dbReference type="Pfam" id="PF02517"/>
    </source>
</evidence>
<evidence type="ECO:0000313" key="4">
    <source>
        <dbReference type="Proteomes" id="UP001501411"/>
    </source>
</evidence>
<comment type="caution">
    <text evidence="3">The sequence shown here is derived from an EMBL/GenBank/DDBJ whole genome shotgun (WGS) entry which is preliminary data.</text>
</comment>
<keyword evidence="4" id="KW-1185">Reference proteome</keyword>
<feature type="transmembrane region" description="Helical" evidence="1">
    <location>
        <begin position="152"/>
        <end position="170"/>
    </location>
</feature>
<gene>
    <name evidence="3" type="ORF">GCM10023231_22830</name>
</gene>
<name>A0ABP9BDM8_9SPHI</name>
<dbReference type="InterPro" id="IPR003675">
    <property type="entry name" value="Rce1/LyrA-like_dom"/>
</dbReference>
<evidence type="ECO:0000256" key="1">
    <source>
        <dbReference type="SAM" id="Phobius"/>
    </source>
</evidence>
<feature type="transmembrane region" description="Helical" evidence="1">
    <location>
        <begin position="7"/>
        <end position="24"/>
    </location>
</feature>
<feature type="transmembrane region" description="Helical" evidence="1">
    <location>
        <begin position="126"/>
        <end position="146"/>
    </location>
</feature>